<dbReference type="CDD" id="cd00570">
    <property type="entry name" value="GST_N_family"/>
    <property type="match status" value="1"/>
</dbReference>
<proteinExistence type="predicted"/>
<feature type="domain" description="Thioredoxin-like fold" evidence="2">
    <location>
        <begin position="17"/>
        <end position="114"/>
    </location>
</feature>
<dbReference type="EMBL" id="BSNN01000004">
    <property type="protein sequence ID" value="GLQ35713.1"/>
    <property type="molecule type" value="Genomic_DNA"/>
</dbReference>
<evidence type="ECO:0008006" key="5">
    <source>
        <dbReference type="Google" id="ProtNLM"/>
    </source>
</evidence>
<dbReference type="Gene3D" id="1.20.1050.10">
    <property type="match status" value="1"/>
</dbReference>
<dbReference type="InterPro" id="IPR033468">
    <property type="entry name" value="Metaxin_GST"/>
</dbReference>
<dbReference type="SFLD" id="SFLDS00019">
    <property type="entry name" value="Glutathione_Transferase_(cytos"/>
    <property type="match status" value="1"/>
</dbReference>
<dbReference type="InterPro" id="IPR026928">
    <property type="entry name" value="FAX/IsoI-like"/>
</dbReference>
<evidence type="ECO:0000313" key="4">
    <source>
        <dbReference type="Proteomes" id="UP001156694"/>
    </source>
</evidence>
<dbReference type="SUPFAM" id="SSF52833">
    <property type="entry name" value="Thioredoxin-like"/>
    <property type="match status" value="1"/>
</dbReference>
<name>A0ABQ5VX97_9RHOB</name>
<organism evidence="3 4">
    <name type="scientific">Amylibacter marinus</name>
    <dbReference type="NCBI Taxonomy" id="1475483"/>
    <lineage>
        <taxon>Bacteria</taxon>
        <taxon>Pseudomonadati</taxon>
        <taxon>Pseudomonadota</taxon>
        <taxon>Alphaproteobacteria</taxon>
        <taxon>Rhodobacterales</taxon>
        <taxon>Paracoccaceae</taxon>
        <taxon>Amylibacter</taxon>
    </lineage>
</organism>
<feature type="domain" description="Metaxin glutathione S-transferase" evidence="1">
    <location>
        <begin position="164"/>
        <end position="223"/>
    </location>
</feature>
<accession>A0ABQ5VX97</accession>
<dbReference type="InterPro" id="IPR036282">
    <property type="entry name" value="Glutathione-S-Trfase_C_sf"/>
</dbReference>
<dbReference type="SUPFAM" id="SSF47616">
    <property type="entry name" value="GST C-terminal domain-like"/>
    <property type="match status" value="1"/>
</dbReference>
<sequence length="239" mass="26859">MELIAFPPTYSEPAGSPFATKSMLMLEHSGLDYTITYLPDPRKMPKQKLPVLRAGTRLIPDSTEIQSYVETTHGIDFDKGLSDTQRATSTALIRMIEEHMYFILYASRWIDETNWQITKGANFGAIPKLIRGFIVAGIRKAAIQQLMGQGMGRHSEAEQMARLHKDLTSLSTLLGDQQYFFGDTPTSVDFSAVAFLNFMLNFPIENTLTEKVKSFPSLVAYAKSGRTNLYPEKFRTPMG</sequence>
<comment type="caution">
    <text evidence="3">The sequence shown here is derived from an EMBL/GenBank/DDBJ whole genome shotgun (WGS) entry which is preliminary data.</text>
</comment>
<evidence type="ECO:0000259" key="2">
    <source>
        <dbReference type="Pfam" id="PF17172"/>
    </source>
</evidence>
<dbReference type="Proteomes" id="UP001156694">
    <property type="component" value="Unassembled WGS sequence"/>
</dbReference>
<dbReference type="Gene3D" id="3.40.30.10">
    <property type="entry name" value="Glutaredoxin"/>
    <property type="match status" value="1"/>
</dbReference>
<dbReference type="Pfam" id="PF17171">
    <property type="entry name" value="GST_C_6"/>
    <property type="match status" value="1"/>
</dbReference>
<dbReference type="SFLD" id="SFLDG01200">
    <property type="entry name" value="SUF1.1"/>
    <property type="match status" value="1"/>
</dbReference>
<dbReference type="RefSeq" id="WP_284378509.1">
    <property type="nucleotide sequence ID" value="NZ_BSNN01000004.1"/>
</dbReference>
<dbReference type="Pfam" id="PF17172">
    <property type="entry name" value="GST_N_4"/>
    <property type="match status" value="1"/>
</dbReference>
<reference evidence="4" key="1">
    <citation type="journal article" date="2019" name="Int. J. Syst. Evol. Microbiol.">
        <title>The Global Catalogue of Microorganisms (GCM) 10K type strain sequencing project: providing services to taxonomists for standard genome sequencing and annotation.</title>
        <authorList>
            <consortium name="The Broad Institute Genomics Platform"/>
            <consortium name="The Broad Institute Genome Sequencing Center for Infectious Disease"/>
            <person name="Wu L."/>
            <person name="Ma J."/>
        </authorList>
    </citation>
    <scope>NUCLEOTIDE SEQUENCE [LARGE SCALE GENOMIC DNA]</scope>
    <source>
        <strain evidence="4">NBRC 110140</strain>
    </source>
</reference>
<evidence type="ECO:0000259" key="1">
    <source>
        <dbReference type="Pfam" id="PF17171"/>
    </source>
</evidence>
<dbReference type="PANTHER" id="PTHR12289">
    <property type="entry name" value="METAXIN RELATED"/>
    <property type="match status" value="1"/>
</dbReference>
<keyword evidence="4" id="KW-1185">Reference proteome</keyword>
<dbReference type="InterPro" id="IPR012336">
    <property type="entry name" value="Thioredoxin-like_fold"/>
</dbReference>
<dbReference type="CDD" id="cd03193">
    <property type="entry name" value="GST_C_Metaxin"/>
    <property type="match status" value="1"/>
</dbReference>
<protein>
    <recommendedName>
        <fullName evidence="5">Glutathione S-transferase</fullName>
    </recommendedName>
</protein>
<evidence type="ECO:0000313" key="3">
    <source>
        <dbReference type="EMBL" id="GLQ35713.1"/>
    </source>
</evidence>
<dbReference type="InterPro" id="IPR040079">
    <property type="entry name" value="Glutathione_S-Trfase"/>
</dbReference>
<dbReference type="InterPro" id="IPR050931">
    <property type="entry name" value="Mito_Protein_Transport_Metaxin"/>
</dbReference>
<dbReference type="InterPro" id="IPR036249">
    <property type="entry name" value="Thioredoxin-like_sf"/>
</dbReference>
<dbReference type="PANTHER" id="PTHR12289:SF41">
    <property type="entry name" value="FAILED AXON CONNECTIONS-RELATED"/>
    <property type="match status" value="1"/>
</dbReference>
<gene>
    <name evidence="3" type="ORF">GCM10007939_19960</name>
</gene>
<dbReference type="SFLD" id="SFLDG01180">
    <property type="entry name" value="SUF1"/>
    <property type="match status" value="1"/>
</dbReference>